<dbReference type="SMART" id="SM00840">
    <property type="entry name" value="DALR_2"/>
    <property type="match status" value="1"/>
</dbReference>
<dbReference type="EMBL" id="JAEPES010000004">
    <property type="protein sequence ID" value="MBK4348235.1"/>
    <property type="molecule type" value="Genomic_DNA"/>
</dbReference>
<dbReference type="GO" id="GO:0005829">
    <property type="term" value="C:cytosol"/>
    <property type="evidence" value="ECO:0007669"/>
    <property type="project" value="TreeGrafter"/>
</dbReference>
<dbReference type="InterPro" id="IPR056411">
    <property type="entry name" value="CysS_C"/>
</dbReference>
<reference evidence="14" key="1">
    <citation type="submission" date="2021-01" db="EMBL/GenBank/DDBJ databases">
        <title>Lacisediminihabitans sp. nov. strain G11-30, isolated from Antarctic Soil.</title>
        <authorList>
            <person name="Li J."/>
        </authorList>
    </citation>
    <scope>NUCLEOTIDE SEQUENCE</scope>
    <source>
        <strain evidence="14">G11-30</strain>
    </source>
</reference>
<feature type="domain" description="Cysteinyl-tRNA synthetase class Ia DALR" evidence="13">
    <location>
        <begin position="359"/>
        <end position="418"/>
    </location>
</feature>
<dbReference type="HAMAP" id="MF_00041">
    <property type="entry name" value="Cys_tRNA_synth"/>
    <property type="match status" value="1"/>
</dbReference>
<dbReference type="InterPro" id="IPR009080">
    <property type="entry name" value="tRNAsynth_Ia_anticodon-bd"/>
</dbReference>
<evidence type="ECO:0000256" key="7">
    <source>
        <dbReference type="ARBA" id="ARBA00022833"/>
    </source>
</evidence>
<comment type="caution">
    <text evidence="14">The sequence shown here is derived from an EMBL/GenBank/DDBJ whole genome shotgun (WGS) entry which is preliminary data.</text>
</comment>
<evidence type="ECO:0000256" key="9">
    <source>
        <dbReference type="ARBA" id="ARBA00022917"/>
    </source>
</evidence>
<feature type="binding site" evidence="12">
    <location>
        <position position="282"/>
    </location>
    <ligand>
        <name>ATP</name>
        <dbReference type="ChEBI" id="CHEBI:30616"/>
    </ligand>
</feature>
<keyword evidence="10 12" id="KW-0030">Aminoacyl-tRNA synthetase</keyword>
<dbReference type="CDD" id="cd00672">
    <property type="entry name" value="CysRS_core"/>
    <property type="match status" value="1"/>
</dbReference>
<feature type="binding site" evidence="12">
    <location>
        <position position="248"/>
    </location>
    <ligand>
        <name>Zn(2+)</name>
        <dbReference type="ChEBI" id="CHEBI:29105"/>
    </ligand>
</feature>
<keyword evidence="7 12" id="KW-0862">Zinc</keyword>
<dbReference type="Gene3D" id="1.20.120.1910">
    <property type="entry name" value="Cysteine-tRNA ligase, C-terminal anti-codon recognition domain"/>
    <property type="match status" value="1"/>
</dbReference>
<evidence type="ECO:0000256" key="1">
    <source>
        <dbReference type="ARBA" id="ARBA00005594"/>
    </source>
</evidence>
<keyword evidence="15" id="KW-1185">Reference proteome</keyword>
<comment type="cofactor">
    <cofactor evidence="12">
        <name>Zn(2+)</name>
        <dbReference type="ChEBI" id="CHEBI:29105"/>
    </cofactor>
    <text evidence="12">Binds 1 zinc ion per subunit.</text>
</comment>
<dbReference type="InterPro" id="IPR032678">
    <property type="entry name" value="tRNA-synt_1_cat_dom"/>
</dbReference>
<dbReference type="GO" id="GO:0006423">
    <property type="term" value="P:cysteinyl-tRNA aminoacylation"/>
    <property type="evidence" value="ECO:0007669"/>
    <property type="project" value="UniProtKB-UniRule"/>
</dbReference>
<sequence length="480" mass="52800">MTVRLYDTKTAALADLVPIVEGHVGIYVCGPTVQSSPHIGHLRSALVYDQWRRWLTYRGLNVTLVRNVTDIDDKILANASPTTDSGEQWWALAYRFELEFSSAYARIGILPPTYEPRATASIPQMQQIIERLIERGHAYVADDAGADGKNSGDVYFDVASWPAYGELTHQNPADMAASADVETRGKRDARDFALWKGYKPEEPDSASFPSPWGPGRPGWHIECSAMSARYLGTHFDIHGGGLDLRFPHHENELAQSTAAGYGFANHWVHNGLVNVNGQKMSKSLGNSLFAAEFLEKARPLVVRYYLGSAHYRSTIDYHDGALIEAEAALDRIEVFLDRARRRLEGTRFESGSVQRVPEEFAEAMDDDLAIPQAIAVLHETVRAGNAALDDEDLGEAASIQGAVIAMTEVLGINPLALDWQTAANDPASVALATLVEKLIEDRDTARKARDFSSADRIRDELAAAGIQIEDTPTGSHWSLD</sequence>
<comment type="catalytic activity">
    <reaction evidence="11 12">
        <text>tRNA(Cys) + L-cysteine + ATP = L-cysteinyl-tRNA(Cys) + AMP + diphosphate</text>
        <dbReference type="Rhea" id="RHEA:17773"/>
        <dbReference type="Rhea" id="RHEA-COMP:9661"/>
        <dbReference type="Rhea" id="RHEA-COMP:9679"/>
        <dbReference type="ChEBI" id="CHEBI:30616"/>
        <dbReference type="ChEBI" id="CHEBI:33019"/>
        <dbReference type="ChEBI" id="CHEBI:35235"/>
        <dbReference type="ChEBI" id="CHEBI:78442"/>
        <dbReference type="ChEBI" id="CHEBI:78517"/>
        <dbReference type="ChEBI" id="CHEBI:456215"/>
        <dbReference type="EC" id="6.1.1.16"/>
    </reaction>
</comment>
<feature type="binding site" evidence="12">
    <location>
        <position position="29"/>
    </location>
    <ligand>
        <name>Zn(2+)</name>
        <dbReference type="ChEBI" id="CHEBI:29105"/>
    </ligand>
</feature>
<dbReference type="Gene3D" id="3.40.50.620">
    <property type="entry name" value="HUPs"/>
    <property type="match status" value="1"/>
</dbReference>
<dbReference type="GO" id="GO:0008270">
    <property type="term" value="F:zinc ion binding"/>
    <property type="evidence" value="ECO:0007669"/>
    <property type="project" value="UniProtKB-UniRule"/>
</dbReference>
<protein>
    <recommendedName>
        <fullName evidence="12">Cysteine--tRNA ligase</fullName>
        <ecNumber evidence="12">6.1.1.16</ecNumber>
    </recommendedName>
    <alternativeName>
        <fullName evidence="12">Cysteinyl-tRNA synthetase</fullName>
        <shortName evidence="12">CysRS</shortName>
    </alternativeName>
</protein>
<keyword evidence="8 12" id="KW-0067">ATP-binding</keyword>
<evidence type="ECO:0000256" key="12">
    <source>
        <dbReference type="HAMAP-Rule" id="MF_00041"/>
    </source>
</evidence>
<dbReference type="RefSeq" id="WP_200556464.1">
    <property type="nucleotide sequence ID" value="NZ_JAEPES010000004.1"/>
</dbReference>
<dbReference type="InterPro" id="IPR015273">
    <property type="entry name" value="Cys-tRNA-synt_Ia_DALR"/>
</dbReference>
<evidence type="ECO:0000256" key="3">
    <source>
        <dbReference type="ARBA" id="ARBA00022490"/>
    </source>
</evidence>
<feature type="binding site" evidence="12">
    <location>
        <position position="252"/>
    </location>
    <ligand>
        <name>Zn(2+)</name>
        <dbReference type="ChEBI" id="CHEBI:29105"/>
    </ligand>
</feature>
<comment type="similarity">
    <text evidence="1 12">Belongs to the class-I aminoacyl-tRNA synthetase family.</text>
</comment>
<dbReference type="PANTHER" id="PTHR10890:SF30">
    <property type="entry name" value="CYSTEINE--TRNA LIGASE"/>
    <property type="match status" value="1"/>
</dbReference>
<feature type="short sequence motif" description="'KMSKS' region" evidence="12">
    <location>
        <begin position="279"/>
        <end position="283"/>
    </location>
</feature>
<keyword evidence="4 12" id="KW-0436">Ligase</keyword>
<feature type="short sequence motif" description="'HIGH' region" evidence="12">
    <location>
        <begin position="31"/>
        <end position="41"/>
    </location>
</feature>
<dbReference type="GO" id="GO:0004817">
    <property type="term" value="F:cysteine-tRNA ligase activity"/>
    <property type="evidence" value="ECO:0007669"/>
    <property type="project" value="UniProtKB-UniRule"/>
</dbReference>
<evidence type="ECO:0000256" key="4">
    <source>
        <dbReference type="ARBA" id="ARBA00022598"/>
    </source>
</evidence>
<dbReference type="InterPro" id="IPR015803">
    <property type="entry name" value="Cys-tRNA-ligase"/>
</dbReference>
<dbReference type="Proteomes" id="UP000636458">
    <property type="component" value="Unassembled WGS sequence"/>
</dbReference>
<dbReference type="InterPro" id="IPR014729">
    <property type="entry name" value="Rossmann-like_a/b/a_fold"/>
</dbReference>
<evidence type="ECO:0000256" key="10">
    <source>
        <dbReference type="ARBA" id="ARBA00023146"/>
    </source>
</evidence>
<gene>
    <name evidence="12" type="primary">cysS</name>
    <name evidence="14" type="ORF">IV501_11370</name>
</gene>
<keyword evidence="6 12" id="KW-0547">Nucleotide-binding</keyword>
<keyword evidence="5 12" id="KW-0479">Metal-binding</keyword>
<name>A0A934SMS7_9MICO</name>
<dbReference type="EC" id="6.1.1.16" evidence="12"/>
<dbReference type="PANTHER" id="PTHR10890">
    <property type="entry name" value="CYSTEINYL-TRNA SYNTHETASE"/>
    <property type="match status" value="1"/>
</dbReference>
<dbReference type="SUPFAM" id="SSF52374">
    <property type="entry name" value="Nucleotidylyl transferase"/>
    <property type="match status" value="1"/>
</dbReference>
<dbReference type="Pfam" id="PF09190">
    <property type="entry name" value="DALR_2"/>
    <property type="match status" value="1"/>
</dbReference>
<comment type="subunit">
    <text evidence="2 12">Monomer.</text>
</comment>
<evidence type="ECO:0000256" key="6">
    <source>
        <dbReference type="ARBA" id="ARBA00022741"/>
    </source>
</evidence>
<evidence type="ECO:0000256" key="11">
    <source>
        <dbReference type="ARBA" id="ARBA00047398"/>
    </source>
</evidence>
<evidence type="ECO:0000259" key="13">
    <source>
        <dbReference type="SMART" id="SM00840"/>
    </source>
</evidence>
<keyword evidence="9 12" id="KW-0648">Protein biosynthesis</keyword>
<keyword evidence="3 12" id="KW-0963">Cytoplasm</keyword>
<dbReference type="PRINTS" id="PR00983">
    <property type="entry name" value="TRNASYNTHCYS"/>
</dbReference>
<evidence type="ECO:0000256" key="2">
    <source>
        <dbReference type="ARBA" id="ARBA00011245"/>
    </source>
</evidence>
<organism evidence="14 15">
    <name type="scientific">Lacisediminihabitans changchengi</name>
    <dbReference type="NCBI Taxonomy" id="2787634"/>
    <lineage>
        <taxon>Bacteria</taxon>
        <taxon>Bacillati</taxon>
        <taxon>Actinomycetota</taxon>
        <taxon>Actinomycetes</taxon>
        <taxon>Micrococcales</taxon>
        <taxon>Microbacteriaceae</taxon>
        <taxon>Lacisediminihabitans</taxon>
    </lineage>
</organism>
<dbReference type="Pfam" id="PF01406">
    <property type="entry name" value="tRNA-synt_1e"/>
    <property type="match status" value="1"/>
</dbReference>
<accession>A0A934SMS7</accession>
<dbReference type="Pfam" id="PF23493">
    <property type="entry name" value="CysS_C"/>
    <property type="match status" value="1"/>
</dbReference>
<evidence type="ECO:0000256" key="5">
    <source>
        <dbReference type="ARBA" id="ARBA00022723"/>
    </source>
</evidence>
<dbReference type="AlphaFoldDB" id="A0A934SMS7"/>
<dbReference type="GO" id="GO:0005524">
    <property type="term" value="F:ATP binding"/>
    <property type="evidence" value="ECO:0007669"/>
    <property type="project" value="UniProtKB-UniRule"/>
</dbReference>
<evidence type="ECO:0000256" key="8">
    <source>
        <dbReference type="ARBA" id="ARBA00022840"/>
    </source>
</evidence>
<comment type="subcellular location">
    <subcellularLocation>
        <location evidence="12">Cytoplasm</location>
    </subcellularLocation>
</comment>
<evidence type="ECO:0000313" key="15">
    <source>
        <dbReference type="Proteomes" id="UP000636458"/>
    </source>
</evidence>
<evidence type="ECO:0000313" key="14">
    <source>
        <dbReference type="EMBL" id="MBK4348235.1"/>
    </source>
</evidence>
<dbReference type="InterPro" id="IPR024909">
    <property type="entry name" value="Cys-tRNA/MSH_ligase"/>
</dbReference>
<dbReference type="SUPFAM" id="SSF47323">
    <property type="entry name" value="Anticodon-binding domain of a subclass of class I aminoacyl-tRNA synthetases"/>
    <property type="match status" value="1"/>
</dbReference>
<feature type="binding site" evidence="12">
    <location>
        <position position="223"/>
    </location>
    <ligand>
        <name>Zn(2+)</name>
        <dbReference type="ChEBI" id="CHEBI:29105"/>
    </ligand>
</feature>
<dbReference type="NCBIfam" id="TIGR00435">
    <property type="entry name" value="cysS"/>
    <property type="match status" value="1"/>
</dbReference>
<proteinExistence type="inferred from homology"/>